<organism evidence="1 2">
    <name type="scientific">Methylorubrum thiocyanatum</name>
    <dbReference type="NCBI Taxonomy" id="47958"/>
    <lineage>
        <taxon>Bacteria</taxon>
        <taxon>Pseudomonadati</taxon>
        <taxon>Pseudomonadota</taxon>
        <taxon>Alphaproteobacteria</taxon>
        <taxon>Hyphomicrobiales</taxon>
        <taxon>Methylobacteriaceae</taxon>
        <taxon>Methylorubrum</taxon>
    </lineage>
</organism>
<gene>
    <name evidence="1" type="ORF">HNR51_004176</name>
</gene>
<dbReference type="EMBL" id="JACJIB010000007">
    <property type="protein sequence ID" value="MBA8915080.1"/>
    <property type="molecule type" value="Genomic_DNA"/>
</dbReference>
<dbReference type="AlphaFoldDB" id="A0AA40S5V1"/>
<name>A0AA40S5V1_9HYPH</name>
<dbReference type="Proteomes" id="UP000543554">
    <property type="component" value="Unassembled WGS sequence"/>
</dbReference>
<proteinExistence type="predicted"/>
<comment type="caution">
    <text evidence="1">The sequence shown here is derived from an EMBL/GenBank/DDBJ whole genome shotgun (WGS) entry which is preliminary data.</text>
</comment>
<keyword evidence="2" id="KW-1185">Reference proteome</keyword>
<sequence length="195" mass="20529">MRLLAVLASALRAVVLVPVLVFEAGRWILRSVARPDPVLPATATAADYLDASAAAAPAAAQAVPHVGGSRALHPTGVALVMHARHLTGAGPAIDVSGLSDEVQVWLASLGRDELAVLAKTMPYEAQAFASGGADLPGLPPLRADAAGQESVTRLEEDASEEAEPAYVWPYRDQRGDAAMRDLLAHVERQHRRRVA</sequence>
<protein>
    <submittedName>
        <fullName evidence="1">Uncharacterized protein</fullName>
    </submittedName>
</protein>
<accession>A0AA40S5V1</accession>
<evidence type="ECO:0000313" key="2">
    <source>
        <dbReference type="Proteomes" id="UP000543554"/>
    </source>
</evidence>
<dbReference type="RefSeq" id="WP_182556156.1">
    <property type="nucleotide sequence ID" value="NZ_BPRF01000004.1"/>
</dbReference>
<reference evidence="1 2" key="1">
    <citation type="submission" date="2020-08" db="EMBL/GenBank/DDBJ databases">
        <title>Genomic Encyclopedia of Type Strains, Phase IV (KMG-IV): sequencing the most valuable type-strain genomes for metagenomic binning, comparative biology and taxonomic classification.</title>
        <authorList>
            <person name="Goeker M."/>
        </authorList>
    </citation>
    <scope>NUCLEOTIDE SEQUENCE [LARGE SCALE GENOMIC DNA]</scope>
    <source>
        <strain evidence="1 2">DSM 11490</strain>
    </source>
</reference>
<evidence type="ECO:0000313" key="1">
    <source>
        <dbReference type="EMBL" id="MBA8915080.1"/>
    </source>
</evidence>